<dbReference type="EMBL" id="CAFAAJ010000144">
    <property type="protein sequence ID" value="CAB4815999.1"/>
    <property type="molecule type" value="Genomic_DNA"/>
</dbReference>
<dbReference type="AlphaFoldDB" id="A0A6J6Z3I4"/>
<evidence type="ECO:0000313" key="1">
    <source>
        <dbReference type="EMBL" id="CAB4815999.1"/>
    </source>
</evidence>
<organism evidence="1">
    <name type="scientific">freshwater metagenome</name>
    <dbReference type="NCBI Taxonomy" id="449393"/>
    <lineage>
        <taxon>unclassified sequences</taxon>
        <taxon>metagenomes</taxon>
        <taxon>ecological metagenomes</taxon>
    </lineage>
</organism>
<reference evidence="1" key="1">
    <citation type="submission" date="2020-05" db="EMBL/GenBank/DDBJ databases">
        <authorList>
            <person name="Chiriac C."/>
            <person name="Salcher M."/>
            <person name="Ghai R."/>
            <person name="Kavagutti S V."/>
        </authorList>
    </citation>
    <scope>NUCLEOTIDE SEQUENCE</scope>
</reference>
<name>A0A6J6Z3I4_9ZZZZ</name>
<proteinExistence type="predicted"/>
<protein>
    <submittedName>
        <fullName evidence="1">Unannotated protein</fullName>
    </submittedName>
</protein>
<sequence length="59" mass="6134">MNLLSSSANVSATSSARSAVVARAEIVNELFEPSRFAWIWLTSSAALGSDSLAATFLGT</sequence>
<accession>A0A6J6Z3I4</accession>
<gene>
    <name evidence="1" type="ORF">UFOPK3001_01896</name>
</gene>